<feature type="compositionally biased region" description="Acidic residues" evidence="1">
    <location>
        <begin position="172"/>
        <end position="181"/>
    </location>
</feature>
<feature type="compositionally biased region" description="Polar residues" evidence="1">
    <location>
        <begin position="182"/>
        <end position="194"/>
    </location>
</feature>
<dbReference type="PANTHER" id="PTHR15093:SF1">
    <property type="entry name" value="PRKC APOPTOSIS WT1 REGULATOR PROTEIN"/>
    <property type="match status" value="1"/>
</dbReference>
<feature type="compositionally biased region" description="Basic and acidic residues" evidence="1">
    <location>
        <begin position="37"/>
        <end position="62"/>
    </location>
</feature>
<feature type="compositionally biased region" description="Basic and acidic residues" evidence="1">
    <location>
        <begin position="317"/>
        <end position="334"/>
    </location>
</feature>
<evidence type="ECO:0000256" key="1">
    <source>
        <dbReference type="SAM" id="MobiDB-lite"/>
    </source>
</evidence>
<dbReference type="EMBL" id="CACVKT020008652">
    <property type="protein sequence ID" value="CAC5416432.1"/>
    <property type="molecule type" value="Genomic_DNA"/>
</dbReference>
<keyword evidence="3" id="KW-1185">Reference proteome</keyword>
<name>A0A6J8EA02_MYTCO</name>
<evidence type="ECO:0000313" key="3">
    <source>
        <dbReference type="Proteomes" id="UP000507470"/>
    </source>
</evidence>
<feature type="compositionally biased region" description="Polar residues" evidence="1">
    <location>
        <begin position="245"/>
        <end position="254"/>
    </location>
</feature>
<organism evidence="2 3">
    <name type="scientific">Mytilus coruscus</name>
    <name type="common">Sea mussel</name>
    <dbReference type="NCBI Taxonomy" id="42192"/>
    <lineage>
        <taxon>Eukaryota</taxon>
        <taxon>Metazoa</taxon>
        <taxon>Spiralia</taxon>
        <taxon>Lophotrochozoa</taxon>
        <taxon>Mollusca</taxon>
        <taxon>Bivalvia</taxon>
        <taxon>Autobranchia</taxon>
        <taxon>Pteriomorphia</taxon>
        <taxon>Mytilida</taxon>
        <taxon>Mytiloidea</taxon>
        <taxon>Mytilidae</taxon>
        <taxon>Mytilinae</taxon>
        <taxon>Mytilus</taxon>
    </lineage>
</organism>
<feature type="compositionally biased region" description="Basic and acidic residues" evidence="1">
    <location>
        <begin position="255"/>
        <end position="272"/>
    </location>
</feature>
<feature type="region of interest" description="Disordered" evidence="1">
    <location>
        <begin position="139"/>
        <end position="354"/>
    </location>
</feature>
<reference evidence="2 3" key="1">
    <citation type="submission" date="2020-06" db="EMBL/GenBank/DDBJ databases">
        <authorList>
            <person name="Li R."/>
            <person name="Bekaert M."/>
        </authorList>
    </citation>
    <scope>NUCLEOTIDE SEQUENCE [LARGE SCALE GENOMIC DNA]</scope>
    <source>
        <strain evidence="3">wild</strain>
    </source>
</reference>
<gene>
    <name evidence="2" type="ORF">MCOR_49061</name>
</gene>
<dbReference type="GO" id="GO:0043065">
    <property type="term" value="P:positive regulation of apoptotic process"/>
    <property type="evidence" value="ECO:0007669"/>
    <property type="project" value="TreeGrafter"/>
</dbReference>
<dbReference type="OrthoDB" id="6286739at2759"/>
<dbReference type="Proteomes" id="UP000507470">
    <property type="component" value="Unassembled WGS sequence"/>
</dbReference>
<dbReference type="AlphaFoldDB" id="A0A6J8EA02"/>
<feature type="compositionally biased region" description="Basic residues" evidence="1">
    <location>
        <begin position="71"/>
        <end position="98"/>
    </location>
</feature>
<evidence type="ECO:0008006" key="4">
    <source>
        <dbReference type="Google" id="ProtNLM"/>
    </source>
</evidence>
<feature type="region of interest" description="Disordered" evidence="1">
    <location>
        <begin position="1"/>
        <end position="117"/>
    </location>
</feature>
<feature type="compositionally biased region" description="Polar residues" evidence="1">
    <location>
        <begin position="1"/>
        <end position="11"/>
    </location>
</feature>
<feature type="compositionally biased region" description="Polar residues" evidence="1">
    <location>
        <begin position="335"/>
        <end position="352"/>
    </location>
</feature>
<dbReference type="InterPro" id="IPR026117">
    <property type="entry name" value="Par-4"/>
</dbReference>
<dbReference type="GO" id="GO:0005737">
    <property type="term" value="C:cytoplasm"/>
    <property type="evidence" value="ECO:0007669"/>
    <property type="project" value="TreeGrafter"/>
</dbReference>
<accession>A0A6J8EA02</accession>
<dbReference type="PANTHER" id="PTHR15093">
    <property type="entry name" value="PROSTATE APOPTOSIS RESPONSE PROTEIN PAR-4"/>
    <property type="match status" value="1"/>
</dbReference>
<protein>
    <recommendedName>
        <fullName evidence="4">PRKC apoptosis WT1 regulator protein</fullName>
    </recommendedName>
</protein>
<feature type="region of interest" description="Disordered" evidence="1">
    <location>
        <begin position="362"/>
        <end position="381"/>
    </location>
</feature>
<evidence type="ECO:0000313" key="2">
    <source>
        <dbReference type="EMBL" id="CAC5416432.1"/>
    </source>
</evidence>
<proteinExistence type="predicted"/>
<sequence>MASSSVSQESLDTVDYEQSARKSKIRSMRAKGVLPRSSEREADPNDKDQNGDEGFSGEHESPSRGGVGRAKDKRTRPSHLKGKMGLKDKRKLREKRRSTGVVHLQSTESTGDSLDDEDIVEEELNLKLTNDVARKAALYNERVDDNQPQSPSDRFGSRSAYNVVRNKSPSDLEADLEDNQDYDSTVSHSETNLSVIGKSESTDSNTYSPKASRPPNSVYSRISPSDPTLSYKPSSPRNNLLWESPRTNKQSSPSSDHDTRTTHTNKDSEQSNKPKSFPSVLSRFPQSNHDQENKLQSNVEKDSQKQSYHDSSQFRSTYRDLDSKSRTHDVETKTKSPPSYRSNYGNTENQTGSHHREKFFENLNSSNQRRYPRHNFEDSSKLDEERAKFKEEKTKLEKKLDDEREENRQLKSMLENRDQKIVELEREIYCLNKDLEDLDEDYQKLQVENHALIRTVSQLSTRV</sequence>
<feature type="compositionally biased region" description="Basic and acidic residues" evidence="1">
    <location>
        <begin position="289"/>
        <end position="308"/>
    </location>
</feature>
<dbReference type="GO" id="GO:0006915">
    <property type="term" value="P:apoptotic process"/>
    <property type="evidence" value="ECO:0007669"/>
    <property type="project" value="InterPro"/>
</dbReference>
<feature type="compositionally biased region" description="Polar residues" evidence="1">
    <location>
        <begin position="202"/>
        <end position="238"/>
    </location>
</feature>